<sequence length="383" mass="44258">MARRNSTAMAEGVAQFLSMTHERTEQSRDRTKRFDDEINPLLETITVLQSRLDVQDARLANEDPAVVKRHEQDIEALQKTVKSLQSQIHESEVRVSQTEADNTRLQDEIAELSGELRHAECCFESFLEAESSRAQNQGKHPRPPESPQPATQRRGPRRQVLGTQRVEGADEQRNQAQILEEPFRTQSPRERQNHSPANQPTRSLEKLRGVKRSHVDDNDNADDDDDAPPRRKQPLQASDRTLGFEQPQDPRARKMKKTEETTAYDEVPRNNEKRPISEKGAAKEQERVFEAYCYCKQLEYDENKVEHRKDQRFFICDFINGIGNQKISYWLQKSLKKHLPDKVQSAKRPARKAGDRIIALDRSLTWEEVKGVIEDLPFPSFTD</sequence>
<feature type="compositionally biased region" description="Basic and acidic residues" evidence="2">
    <location>
        <begin position="181"/>
        <end position="193"/>
    </location>
</feature>
<feature type="region of interest" description="Disordered" evidence="2">
    <location>
        <begin position="130"/>
        <end position="281"/>
    </location>
</feature>
<feature type="compositionally biased region" description="Basic and acidic residues" evidence="2">
    <location>
        <begin position="203"/>
        <end position="217"/>
    </location>
</feature>
<feature type="coiled-coil region" evidence="1">
    <location>
        <begin position="67"/>
        <end position="115"/>
    </location>
</feature>
<proteinExistence type="predicted"/>
<dbReference type="Gene3D" id="1.20.5.340">
    <property type="match status" value="1"/>
</dbReference>
<keyword evidence="1" id="KW-0175">Coiled coil</keyword>
<dbReference type="EMBL" id="JAWRVE010000086">
    <property type="protein sequence ID" value="KAL1861451.1"/>
    <property type="molecule type" value="Genomic_DNA"/>
</dbReference>
<evidence type="ECO:0000256" key="2">
    <source>
        <dbReference type="SAM" id="MobiDB-lite"/>
    </source>
</evidence>
<name>A0ABR3WGT3_9PEZI</name>
<accession>A0ABR3WGT3</accession>
<evidence type="ECO:0000313" key="3">
    <source>
        <dbReference type="EMBL" id="KAL1861451.1"/>
    </source>
</evidence>
<feature type="compositionally biased region" description="Basic and acidic residues" evidence="2">
    <location>
        <begin position="248"/>
        <end position="281"/>
    </location>
</feature>
<reference evidence="3 4" key="1">
    <citation type="journal article" date="2024" name="IMA Fungus">
        <title>IMA Genome - F19 : A genome assembly and annotation guide to empower mycologists, including annotated draft genome sequences of Ceratocystis pirilliformis, Diaporthe australafricana, Fusarium ophioides, Paecilomyces lecythidis, and Sporothrix stenoceras.</title>
        <authorList>
            <person name="Aylward J."/>
            <person name="Wilson A.M."/>
            <person name="Visagie C.M."/>
            <person name="Spraker J."/>
            <person name="Barnes I."/>
            <person name="Buitendag C."/>
            <person name="Ceriani C."/>
            <person name="Del Mar Angel L."/>
            <person name="du Plessis D."/>
            <person name="Fuchs T."/>
            <person name="Gasser K."/>
            <person name="Kramer D."/>
            <person name="Li W."/>
            <person name="Munsamy K."/>
            <person name="Piso A."/>
            <person name="Price J.L."/>
            <person name="Sonnekus B."/>
            <person name="Thomas C."/>
            <person name="van der Nest A."/>
            <person name="van Dijk A."/>
            <person name="van Heerden A."/>
            <person name="van Vuuren N."/>
            <person name="Yilmaz N."/>
            <person name="Duong T.A."/>
            <person name="van der Merwe N.A."/>
            <person name="Wingfield M.J."/>
            <person name="Wingfield B.D."/>
        </authorList>
    </citation>
    <scope>NUCLEOTIDE SEQUENCE [LARGE SCALE GENOMIC DNA]</scope>
    <source>
        <strain evidence="3 4">CMW 18300</strain>
    </source>
</reference>
<gene>
    <name evidence="3" type="ORF">Daus18300_008844</name>
</gene>
<keyword evidence="4" id="KW-1185">Reference proteome</keyword>
<feature type="compositionally biased region" description="Basic and acidic residues" evidence="2">
    <location>
        <begin position="20"/>
        <end position="33"/>
    </location>
</feature>
<comment type="caution">
    <text evidence="3">The sequence shown here is derived from an EMBL/GenBank/DDBJ whole genome shotgun (WGS) entry which is preliminary data.</text>
</comment>
<evidence type="ECO:0000256" key="1">
    <source>
        <dbReference type="SAM" id="Coils"/>
    </source>
</evidence>
<dbReference type="Proteomes" id="UP001583177">
    <property type="component" value="Unassembled WGS sequence"/>
</dbReference>
<organism evidence="3 4">
    <name type="scientific">Diaporthe australafricana</name>
    <dbReference type="NCBI Taxonomy" id="127596"/>
    <lineage>
        <taxon>Eukaryota</taxon>
        <taxon>Fungi</taxon>
        <taxon>Dikarya</taxon>
        <taxon>Ascomycota</taxon>
        <taxon>Pezizomycotina</taxon>
        <taxon>Sordariomycetes</taxon>
        <taxon>Sordariomycetidae</taxon>
        <taxon>Diaporthales</taxon>
        <taxon>Diaporthaceae</taxon>
        <taxon>Diaporthe</taxon>
    </lineage>
</organism>
<feature type="region of interest" description="Disordered" evidence="2">
    <location>
        <begin position="1"/>
        <end position="33"/>
    </location>
</feature>
<protein>
    <submittedName>
        <fullName evidence="3">Uncharacterized protein</fullName>
    </submittedName>
</protein>
<evidence type="ECO:0000313" key="4">
    <source>
        <dbReference type="Proteomes" id="UP001583177"/>
    </source>
</evidence>